<proteinExistence type="predicted"/>
<dbReference type="AlphaFoldDB" id="A0A804K6A1"/>
<dbReference type="Proteomes" id="UP000012960">
    <property type="component" value="Unplaced"/>
</dbReference>
<evidence type="ECO:0000256" key="1">
    <source>
        <dbReference type="SAM" id="MobiDB-lite"/>
    </source>
</evidence>
<feature type="region of interest" description="Disordered" evidence="1">
    <location>
        <begin position="1"/>
        <end position="23"/>
    </location>
</feature>
<organism evidence="3 4">
    <name type="scientific">Musa acuminata subsp. malaccensis</name>
    <name type="common">Wild banana</name>
    <name type="synonym">Musa malaccensis</name>
    <dbReference type="NCBI Taxonomy" id="214687"/>
    <lineage>
        <taxon>Eukaryota</taxon>
        <taxon>Viridiplantae</taxon>
        <taxon>Streptophyta</taxon>
        <taxon>Embryophyta</taxon>
        <taxon>Tracheophyta</taxon>
        <taxon>Spermatophyta</taxon>
        <taxon>Magnoliopsida</taxon>
        <taxon>Liliopsida</taxon>
        <taxon>Zingiberales</taxon>
        <taxon>Musaceae</taxon>
        <taxon>Musa</taxon>
    </lineage>
</organism>
<protein>
    <submittedName>
        <fullName evidence="2">(wild Malaysian banana) hypothetical protein</fullName>
    </submittedName>
</protein>
<evidence type="ECO:0000313" key="4">
    <source>
        <dbReference type="Proteomes" id="UP000012960"/>
    </source>
</evidence>
<dbReference type="Gramene" id="Ma08_t13690.1">
    <property type="protein sequence ID" value="Ma08_p13690.1"/>
    <property type="gene ID" value="Ma08_g13690"/>
</dbReference>
<reference evidence="3" key="2">
    <citation type="submission" date="2021-05" db="UniProtKB">
        <authorList>
            <consortium name="EnsemblPlants"/>
        </authorList>
    </citation>
    <scope>IDENTIFICATION</scope>
    <source>
        <strain evidence="3">subsp. malaccensis</strain>
    </source>
</reference>
<gene>
    <name evidence="2" type="ORF">GSMUA_347170.1</name>
</gene>
<evidence type="ECO:0000313" key="3">
    <source>
        <dbReference type="EnsemblPlants" id="Ma08_p13690.1"/>
    </source>
</evidence>
<evidence type="ECO:0000313" key="2">
    <source>
        <dbReference type="EMBL" id="CAG1831463.1"/>
    </source>
</evidence>
<dbReference type="EMBL" id="HG996472">
    <property type="protein sequence ID" value="CAG1831463.1"/>
    <property type="molecule type" value="Genomic_DNA"/>
</dbReference>
<dbReference type="EnsemblPlants" id="Ma08_t13690.1">
    <property type="protein sequence ID" value="Ma08_p13690.1"/>
    <property type="gene ID" value="Ma08_g13690"/>
</dbReference>
<dbReference type="InParanoid" id="A0A804K6A1"/>
<sequence>MQRRGGKAKEILSPVPAPPTPAVTTRFCRSRQFLLDILSTNAYSEGKGEGGERGRLPSWNRSSLLDLNLDFGLTNEQVAI</sequence>
<reference evidence="2" key="1">
    <citation type="submission" date="2021-03" db="EMBL/GenBank/DDBJ databases">
        <authorList>
            <consortium name="Genoscope - CEA"/>
            <person name="William W."/>
        </authorList>
    </citation>
    <scope>NUCLEOTIDE SEQUENCE</scope>
    <source>
        <strain evidence="2">Doubled-haploid Pahang</strain>
    </source>
</reference>
<keyword evidence="4" id="KW-1185">Reference proteome</keyword>
<accession>A0A804K6A1</accession>
<name>A0A804K6A1_MUSAM</name>